<dbReference type="InterPro" id="IPR008135">
    <property type="entry name" value="Competence-induced_CinA"/>
</dbReference>
<evidence type="ECO:0000313" key="3">
    <source>
        <dbReference type="EMBL" id="HBT48781.1"/>
    </source>
</evidence>
<dbReference type="NCBIfam" id="TIGR00200">
    <property type="entry name" value="cinA_nterm"/>
    <property type="match status" value="1"/>
</dbReference>
<dbReference type="InterPro" id="IPR001453">
    <property type="entry name" value="MoaB/Mog_dom"/>
</dbReference>
<reference evidence="4 6" key="2">
    <citation type="submission" date="2019-03" db="EMBL/GenBank/DDBJ databases">
        <title>Genomic Encyclopedia of Type Strains, Phase IV (KMG-IV): sequencing the most valuable type-strain genomes for metagenomic binning, comparative biology and taxonomic classification.</title>
        <authorList>
            <person name="Goeker M."/>
        </authorList>
    </citation>
    <scope>NUCLEOTIDE SEQUENCE [LARGE SCALE GENOMIC DNA]</scope>
    <source>
        <strain evidence="4 6">DSM 13054</strain>
    </source>
</reference>
<dbReference type="EMBL" id="DOLB01000049">
    <property type="protein sequence ID" value="HBT48781.1"/>
    <property type="molecule type" value="Genomic_DNA"/>
</dbReference>
<evidence type="ECO:0000313" key="4">
    <source>
        <dbReference type="EMBL" id="TCO60061.1"/>
    </source>
</evidence>
<evidence type="ECO:0000256" key="1">
    <source>
        <dbReference type="HAMAP-Rule" id="MF_00226"/>
    </source>
</evidence>
<name>A0A101E6D5_9THEO</name>
<organism evidence="3 5">
    <name type="scientific">Caldanaerobacter subterraneus</name>
    <dbReference type="NCBI Taxonomy" id="911092"/>
    <lineage>
        <taxon>Bacteria</taxon>
        <taxon>Bacillati</taxon>
        <taxon>Bacillota</taxon>
        <taxon>Clostridia</taxon>
        <taxon>Thermoanaerobacterales</taxon>
        <taxon>Thermoanaerobacteraceae</taxon>
        <taxon>Caldanaerobacter</taxon>
    </lineage>
</organism>
<reference evidence="3 5" key="1">
    <citation type="journal article" date="2018" name="Nat. Biotechnol.">
        <title>A standardized bacterial taxonomy based on genome phylogeny substantially revises the tree of life.</title>
        <authorList>
            <person name="Parks D.H."/>
            <person name="Chuvochina M."/>
            <person name="Waite D.W."/>
            <person name="Rinke C."/>
            <person name="Skarshewski A."/>
            <person name="Chaumeil P.A."/>
            <person name="Hugenholtz P."/>
        </authorList>
    </citation>
    <scope>NUCLEOTIDE SEQUENCE [LARGE SCALE GENOMIC DNA]</scope>
    <source>
        <strain evidence="3">UBA12544</strain>
    </source>
</reference>
<dbReference type="AlphaFoldDB" id="A0A101E6D5"/>
<dbReference type="SMART" id="SM00852">
    <property type="entry name" value="MoCF_biosynth"/>
    <property type="match status" value="1"/>
</dbReference>
<dbReference type="NCBIfam" id="TIGR00177">
    <property type="entry name" value="molyb_syn"/>
    <property type="match status" value="1"/>
</dbReference>
<dbReference type="SUPFAM" id="SSF142433">
    <property type="entry name" value="CinA-like"/>
    <property type="match status" value="1"/>
</dbReference>
<dbReference type="Pfam" id="PF18146">
    <property type="entry name" value="CinA_KH"/>
    <property type="match status" value="1"/>
</dbReference>
<evidence type="ECO:0000259" key="2">
    <source>
        <dbReference type="SMART" id="SM00852"/>
    </source>
</evidence>
<dbReference type="InterPro" id="IPR041424">
    <property type="entry name" value="CinA_KH"/>
</dbReference>
<dbReference type="Gene3D" id="3.90.950.20">
    <property type="entry name" value="CinA-like"/>
    <property type="match status" value="1"/>
</dbReference>
<dbReference type="SMR" id="A0A101E6D5"/>
<dbReference type="Pfam" id="PF02464">
    <property type="entry name" value="CinA"/>
    <property type="match status" value="1"/>
</dbReference>
<dbReference type="NCBIfam" id="NF001813">
    <property type="entry name" value="PRK00549.1"/>
    <property type="match status" value="1"/>
</dbReference>
<proteinExistence type="inferred from homology"/>
<dbReference type="CDD" id="cd00885">
    <property type="entry name" value="cinA"/>
    <property type="match status" value="1"/>
</dbReference>
<dbReference type="SUPFAM" id="SSF53218">
    <property type="entry name" value="Molybdenum cofactor biosynthesis proteins"/>
    <property type="match status" value="1"/>
</dbReference>
<evidence type="ECO:0000313" key="5">
    <source>
        <dbReference type="Proteomes" id="UP000264445"/>
    </source>
</evidence>
<dbReference type="Proteomes" id="UP000264445">
    <property type="component" value="Unassembled WGS sequence"/>
</dbReference>
<dbReference type="OMA" id="TAPGMIW"/>
<dbReference type="InterPro" id="IPR050101">
    <property type="entry name" value="CinA"/>
</dbReference>
<dbReference type="Pfam" id="PF00994">
    <property type="entry name" value="MoCF_biosynth"/>
    <property type="match status" value="1"/>
</dbReference>
<dbReference type="InterPro" id="IPR036425">
    <property type="entry name" value="MoaB/Mog-like_dom_sf"/>
</dbReference>
<comment type="caution">
    <text evidence="3">The sequence shown here is derived from an EMBL/GenBank/DDBJ whole genome shotgun (WGS) entry which is preliminary data.</text>
</comment>
<comment type="similarity">
    <text evidence="1">Belongs to the CinA family.</text>
</comment>
<protein>
    <recommendedName>
        <fullName evidence="1">Putative competence-damage inducible protein</fullName>
    </recommendedName>
</protein>
<evidence type="ECO:0000313" key="6">
    <source>
        <dbReference type="Proteomes" id="UP000294886"/>
    </source>
</evidence>
<dbReference type="EMBL" id="SLWU01000023">
    <property type="protein sequence ID" value="TCO60061.1"/>
    <property type="molecule type" value="Genomic_DNA"/>
</dbReference>
<feature type="domain" description="MoaB/Mog" evidence="2">
    <location>
        <begin position="4"/>
        <end position="170"/>
    </location>
</feature>
<dbReference type="HAMAP" id="MF_00226_B">
    <property type="entry name" value="CinA_B"/>
    <property type="match status" value="1"/>
</dbReference>
<dbReference type="Proteomes" id="UP000294886">
    <property type="component" value="Unassembled WGS sequence"/>
</dbReference>
<gene>
    <name evidence="1" type="primary">cinA</name>
    <name evidence="3" type="ORF">DEA61_02745</name>
    <name evidence="4" type="ORF">EV203_12312</name>
</gene>
<dbReference type="Gene3D" id="3.40.980.10">
    <property type="entry name" value="MoaB/Mog-like domain"/>
    <property type="match status" value="1"/>
</dbReference>
<dbReference type="PIRSF" id="PIRSF006728">
    <property type="entry name" value="CinA"/>
    <property type="match status" value="1"/>
</dbReference>
<dbReference type="PANTHER" id="PTHR13939:SF0">
    <property type="entry name" value="NMN AMIDOHYDROLASE-LIKE PROTEIN YFAY"/>
    <property type="match status" value="1"/>
</dbReference>
<dbReference type="NCBIfam" id="TIGR00199">
    <property type="entry name" value="PncC_domain"/>
    <property type="match status" value="1"/>
</dbReference>
<accession>A0A101E6D5</accession>
<sequence>MRGEIISVGTELLLGQIVNTNAKYLSERLALLGIDIYFHTNVGDNEERLKQCLKIAYERSELIITTGGLGPTVDDITKETIASFLNLPLVESEEAKQEIINFFERIGQKPTENNFKQALFPAGSKILPNKNGTAPGFILEKEGKIFVVLPGPPSELIPMFEEHVYPYLKRFTSETIKSRVLKIFGLGESKVEEMVRPLLQGSNPTVAPLVGDGYVTLRITAKGKEEEVYEMISQVEKKIREILGEYIYAVDDEEMEEIVIKLLQKRGFTLATAESCTGGLLAKKITDVPGASKVFNLGVVTYSNEAKEKVLGVKKSTLDAHGAVSPETAKEMAENVRVLAKSDLGLSTTGIAGPSGGSPEKPVGLVYVGFATPEKTYVKKLMLSGNRDRIRTRSMLHAFDMVRRYLEGRQID</sequence>
<dbReference type="RefSeq" id="WP_009610686.1">
    <property type="nucleotide sequence ID" value="NZ_DOLB01000049.1"/>
</dbReference>
<dbReference type="PANTHER" id="PTHR13939">
    <property type="entry name" value="NICOTINAMIDE-NUCLEOTIDE AMIDOHYDROLASE PNCC"/>
    <property type="match status" value="1"/>
</dbReference>
<dbReference type="InterPro" id="IPR008136">
    <property type="entry name" value="CinA_C"/>
</dbReference>
<dbReference type="InterPro" id="IPR036653">
    <property type="entry name" value="CinA-like_C"/>
</dbReference>
<dbReference type="Gene3D" id="3.30.70.2860">
    <property type="match status" value="1"/>
</dbReference>